<name>A0A2Z4U7R9_9FIRM</name>
<organism evidence="1 2">
    <name type="scientific">Blautia argi</name>
    <dbReference type="NCBI Taxonomy" id="1912897"/>
    <lineage>
        <taxon>Bacteria</taxon>
        <taxon>Bacillati</taxon>
        <taxon>Bacillota</taxon>
        <taxon>Clostridia</taxon>
        <taxon>Lachnospirales</taxon>
        <taxon>Lachnospiraceae</taxon>
        <taxon>Blautia</taxon>
    </lineage>
</organism>
<dbReference type="EMBL" id="CP030280">
    <property type="protein sequence ID" value="AWY97082.1"/>
    <property type="molecule type" value="Genomic_DNA"/>
</dbReference>
<reference evidence="2" key="1">
    <citation type="submission" date="2018-06" db="EMBL/GenBank/DDBJ databases">
        <title>Description of Blautia argi sp. nov., a new anaerobic isolated from dog feces.</title>
        <authorList>
            <person name="Chang Y.-H."/>
            <person name="Paek J."/>
            <person name="Shin Y."/>
        </authorList>
    </citation>
    <scope>NUCLEOTIDE SEQUENCE [LARGE SCALE GENOMIC DNA]</scope>
    <source>
        <strain evidence="2">KCTC 15426</strain>
    </source>
</reference>
<dbReference type="CDD" id="cd13585">
    <property type="entry name" value="PBP2_TMBP_like"/>
    <property type="match status" value="1"/>
</dbReference>
<dbReference type="Proteomes" id="UP000250003">
    <property type="component" value="Chromosome"/>
</dbReference>
<proteinExistence type="predicted"/>
<dbReference type="PANTHER" id="PTHR43649:SF12">
    <property type="entry name" value="DIACETYLCHITOBIOSE BINDING PROTEIN DASA"/>
    <property type="match status" value="1"/>
</dbReference>
<dbReference type="OrthoDB" id="362670at2"/>
<dbReference type="AlphaFoldDB" id="A0A2Z4U7R9"/>
<accession>A0A2Z4U7R9</accession>
<protein>
    <submittedName>
        <fullName evidence="1">Sugar ABC transporter substrate-binding protein</fullName>
    </submittedName>
</protein>
<dbReference type="KEGG" id="blau:DQQ01_01720"/>
<dbReference type="InterPro" id="IPR050490">
    <property type="entry name" value="Bact_solute-bd_prot1"/>
</dbReference>
<keyword evidence="2" id="KW-1185">Reference proteome</keyword>
<evidence type="ECO:0000313" key="1">
    <source>
        <dbReference type="EMBL" id="AWY97082.1"/>
    </source>
</evidence>
<dbReference type="SUPFAM" id="SSF53850">
    <property type="entry name" value="Periplasmic binding protein-like II"/>
    <property type="match status" value="1"/>
</dbReference>
<dbReference type="PANTHER" id="PTHR43649">
    <property type="entry name" value="ARABINOSE-BINDING PROTEIN-RELATED"/>
    <property type="match status" value="1"/>
</dbReference>
<dbReference type="Gene3D" id="3.40.190.10">
    <property type="entry name" value="Periplasmic binding protein-like II"/>
    <property type="match status" value="1"/>
</dbReference>
<evidence type="ECO:0000313" key="2">
    <source>
        <dbReference type="Proteomes" id="UP000250003"/>
    </source>
</evidence>
<dbReference type="Pfam" id="PF01547">
    <property type="entry name" value="SBP_bac_1"/>
    <property type="match status" value="1"/>
</dbReference>
<gene>
    <name evidence="1" type="ORF">DQQ01_01720</name>
</gene>
<sequence>MALVRVYYGKTGSEVKFMKKYKKIITLLTAGSMVAALGACGGSGNAEGSSSSGDSKKGGKTELKMIFWDSNQEPGLKAMADGFMEKNPDIAVTVETVPWDEYWTKLQAAAQGGDLPDIVVMHPDEVENYASGGILMDLTDILEGDVANRSNFPDYVVQDFSIDDKLYGIPKDIGTVALFYNKDLFDAANMEYPTSDWTWADLTAAAEKLTNKDAGIYGLNADNNGQNFYWNLIWQNNGDIWNEETGVCTFDSPETVEAMEYAVSFVEKGYSPTPADFANLTADEYFESGKTAMTFAGSWMLTEYQNVEELNFGVAELPTGKEKAAICSGMAFSVSANTKHPEEAKKLAEYLGSEEAQTIQAESGVAIPAYKGTQQPWIDKFTDFDAAPFVKVEDYGHTSPGLTASTTEATAILDEYMPQIFSLELPVEEGMKTITEKINATLQ</sequence>
<dbReference type="InterPro" id="IPR006059">
    <property type="entry name" value="SBP"/>
</dbReference>